<name>A0ABQ6G4T3_9BACL</name>
<evidence type="ECO:0000256" key="2">
    <source>
        <dbReference type="ARBA" id="ARBA00023163"/>
    </source>
</evidence>
<dbReference type="InterPro" id="IPR009057">
    <property type="entry name" value="Homeodomain-like_sf"/>
</dbReference>
<dbReference type="InterPro" id="IPR025996">
    <property type="entry name" value="MT1864/Rv1816-like_C"/>
</dbReference>
<dbReference type="EMBL" id="BSSQ01000001">
    <property type="protein sequence ID" value="GLX65969.1"/>
    <property type="molecule type" value="Genomic_DNA"/>
</dbReference>
<dbReference type="InterPro" id="IPR036271">
    <property type="entry name" value="Tet_transcr_reg_TetR-rel_C_sf"/>
</dbReference>
<organism evidence="4 5">
    <name type="scientific">Paenibacillus glycanilyticus</name>
    <dbReference type="NCBI Taxonomy" id="126569"/>
    <lineage>
        <taxon>Bacteria</taxon>
        <taxon>Bacillati</taxon>
        <taxon>Bacillota</taxon>
        <taxon>Bacilli</taxon>
        <taxon>Bacillales</taxon>
        <taxon>Paenibacillaceae</taxon>
        <taxon>Paenibacillus</taxon>
    </lineage>
</organism>
<sequence>MSPRIGLDLPTIIQQAADLANESGLESVTLASLSQKLGIRSPSLYNHVNGLGDLKEKLALHGLTILHDKLLRAAAGRSGDDAVFAIGMAYIGFAREHPGLYEATLPAQQTEDAQLIKVSEELVQLIAQVIHFAYAMKEEDTIHLVRGFRSFMHGFASLERSGGFGLPVDLDASIQVVLKAYLAGIKEQFGISL</sequence>
<dbReference type="SUPFAM" id="SSF46689">
    <property type="entry name" value="Homeodomain-like"/>
    <property type="match status" value="1"/>
</dbReference>
<keyword evidence="5" id="KW-1185">Reference proteome</keyword>
<dbReference type="Gene3D" id="1.10.357.10">
    <property type="entry name" value="Tetracycline Repressor, domain 2"/>
    <property type="match status" value="1"/>
</dbReference>
<keyword evidence="2" id="KW-0804">Transcription</keyword>
<reference evidence="4 5" key="1">
    <citation type="submission" date="2023-03" db="EMBL/GenBank/DDBJ databases">
        <title>Draft genome sequence of the bacteria which degrade cell wall of Tricholomamatutake.</title>
        <authorList>
            <person name="Konishi Y."/>
            <person name="Fukuta Y."/>
            <person name="Shirasaka N."/>
        </authorList>
    </citation>
    <scope>NUCLEOTIDE SEQUENCE [LARGE SCALE GENOMIC DNA]</scope>
    <source>
        <strain evidence="5">mu1</strain>
    </source>
</reference>
<evidence type="ECO:0000313" key="4">
    <source>
        <dbReference type="EMBL" id="GLX65969.1"/>
    </source>
</evidence>
<proteinExistence type="predicted"/>
<protein>
    <submittedName>
        <fullName evidence="4">TetR family transcriptional regulator</fullName>
    </submittedName>
</protein>
<evidence type="ECO:0000259" key="3">
    <source>
        <dbReference type="Pfam" id="PF13305"/>
    </source>
</evidence>
<keyword evidence="1" id="KW-0805">Transcription regulation</keyword>
<dbReference type="Proteomes" id="UP001157114">
    <property type="component" value="Unassembled WGS sequence"/>
</dbReference>
<gene>
    <name evidence="4" type="ORF">MU1_03130</name>
</gene>
<dbReference type="RefSeq" id="WP_284236647.1">
    <property type="nucleotide sequence ID" value="NZ_BSSQ01000001.1"/>
</dbReference>
<evidence type="ECO:0000256" key="1">
    <source>
        <dbReference type="ARBA" id="ARBA00023015"/>
    </source>
</evidence>
<feature type="domain" description="HTH-type transcriptional regulator MT1864/Rv1816-like C-terminal" evidence="3">
    <location>
        <begin position="84"/>
        <end position="180"/>
    </location>
</feature>
<dbReference type="Pfam" id="PF13305">
    <property type="entry name" value="TetR_C_33"/>
    <property type="match status" value="1"/>
</dbReference>
<accession>A0ABQ6G4T3</accession>
<dbReference type="Gene3D" id="1.10.10.60">
    <property type="entry name" value="Homeodomain-like"/>
    <property type="match status" value="1"/>
</dbReference>
<comment type="caution">
    <text evidence="4">The sequence shown here is derived from an EMBL/GenBank/DDBJ whole genome shotgun (WGS) entry which is preliminary data.</text>
</comment>
<dbReference type="SUPFAM" id="SSF48498">
    <property type="entry name" value="Tetracyclin repressor-like, C-terminal domain"/>
    <property type="match status" value="1"/>
</dbReference>
<evidence type="ECO:0000313" key="5">
    <source>
        <dbReference type="Proteomes" id="UP001157114"/>
    </source>
</evidence>